<feature type="region of interest" description="Disordered" evidence="8">
    <location>
        <begin position="92"/>
        <end position="116"/>
    </location>
</feature>
<keyword evidence="5" id="KW-0408">Iron</keyword>
<evidence type="ECO:0000256" key="7">
    <source>
        <dbReference type="ARBA" id="ARBA00023204"/>
    </source>
</evidence>
<feature type="compositionally biased region" description="Basic and acidic residues" evidence="8">
    <location>
        <begin position="97"/>
        <end position="113"/>
    </location>
</feature>
<dbReference type="EMBL" id="CP094242">
    <property type="protein sequence ID" value="UNV87111.1"/>
    <property type="molecule type" value="Genomic_DNA"/>
</dbReference>
<reference evidence="11 13" key="2">
    <citation type="submission" date="2022-03" db="EMBL/GenBank/DDBJ databases">
        <title>Genome sequencing of Morococcus cerebrosus.</title>
        <authorList>
            <person name="Baek M.-G."/>
            <person name="Yi H."/>
        </authorList>
    </citation>
    <scope>NUCLEOTIDE SEQUENCE [LARGE SCALE GENOMIC DNA]</scope>
    <source>
        <strain evidence="11 13">CIP 81.93</strain>
    </source>
</reference>
<evidence type="ECO:0000313" key="13">
    <source>
        <dbReference type="Proteomes" id="UP000829504"/>
    </source>
</evidence>
<evidence type="ECO:0000256" key="2">
    <source>
        <dbReference type="ARBA" id="ARBA00022723"/>
    </source>
</evidence>
<evidence type="ECO:0000313" key="12">
    <source>
        <dbReference type="Proteomes" id="UP000031390"/>
    </source>
</evidence>
<reference evidence="10 12" key="1">
    <citation type="submission" date="2014-12" db="EMBL/GenBank/DDBJ databases">
        <title>Genome sequence of Morococcus cerebrosus.</title>
        <authorList>
            <person name="Shin S.-K."/>
            <person name="Yi H."/>
        </authorList>
    </citation>
    <scope>NUCLEOTIDE SEQUENCE [LARGE SCALE GENOMIC DNA]</scope>
    <source>
        <strain evidence="10 12">CIP 81.93</strain>
    </source>
</reference>
<keyword evidence="3" id="KW-0227">DNA damage</keyword>
<name>A0A0C1GZH4_9NEIS</name>
<dbReference type="PATRIC" id="fig|1056807.3.peg.1402"/>
<dbReference type="SMART" id="SM00987">
    <property type="entry name" value="UreE_C"/>
    <property type="match status" value="1"/>
</dbReference>
<evidence type="ECO:0000256" key="4">
    <source>
        <dbReference type="ARBA" id="ARBA00022801"/>
    </source>
</evidence>
<keyword evidence="1" id="KW-0004">4Fe-4S</keyword>
<evidence type="ECO:0000256" key="6">
    <source>
        <dbReference type="ARBA" id="ARBA00023014"/>
    </source>
</evidence>
<dbReference type="Gene3D" id="3.40.470.10">
    <property type="entry name" value="Uracil-DNA glycosylase-like domain"/>
    <property type="match status" value="1"/>
</dbReference>
<evidence type="ECO:0000313" key="11">
    <source>
        <dbReference type="EMBL" id="UNV87111.1"/>
    </source>
</evidence>
<dbReference type="AlphaFoldDB" id="A0A0C1GZH4"/>
<dbReference type="RefSeq" id="WP_039407785.1">
    <property type="nucleotide sequence ID" value="NZ_CP094242.1"/>
</dbReference>
<dbReference type="GO" id="GO:0006281">
    <property type="term" value="P:DNA repair"/>
    <property type="evidence" value="ECO:0007669"/>
    <property type="project" value="UniProtKB-KW"/>
</dbReference>
<dbReference type="SMART" id="SM00986">
    <property type="entry name" value="UDG"/>
    <property type="match status" value="1"/>
</dbReference>
<organism evidence="10 12">
    <name type="scientific">Morococcus cerebrosus</name>
    <dbReference type="NCBI Taxonomy" id="1056807"/>
    <lineage>
        <taxon>Bacteria</taxon>
        <taxon>Pseudomonadati</taxon>
        <taxon>Pseudomonadota</taxon>
        <taxon>Betaproteobacteria</taxon>
        <taxon>Neisseriales</taxon>
        <taxon>Neisseriaceae</taxon>
        <taxon>Morococcus</taxon>
    </lineage>
</organism>
<keyword evidence="4" id="KW-0378">Hydrolase</keyword>
<dbReference type="SUPFAM" id="SSF52141">
    <property type="entry name" value="Uracil-DNA glycosylase-like"/>
    <property type="match status" value="1"/>
</dbReference>
<feature type="domain" description="Uracil-DNA glycosylase-like" evidence="9">
    <location>
        <begin position="134"/>
        <end position="273"/>
    </location>
</feature>
<dbReference type="InterPro" id="IPR051536">
    <property type="entry name" value="UDG_Type-4/5"/>
</dbReference>
<sequence length="279" mass="30336">MLSSRYLHLHEALGLGPMWLKRGAKTVPAALAAPKAGMPKPAAAPVQTTIPRQERTLSAGAHQARLSAMAAVHGGNRQDVPEREMLSLQTAAVEAARQPEAKPKQETPADKQARSIRNTADLPAATHLSDDLPRLFATVKTARLMVVSICPSTEDTLHGELFHGETGILLDNMLAAIRLSPQQAHKTSWVKAAPVFSPHPSEAQIHAELPALKHELESSQARAVLFLGQVFEQKEMMAVMEELCGGIPYFTIPHPARLLRQPRLKAYAWQVLKKAAAVL</sequence>
<dbReference type="InterPro" id="IPR005122">
    <property type="entry name" value="Uracil-DNA_glycosylase-like"/>
</dbReference>
<evidence type="ECO:0000256" key="5">
    <source>
        <dbReference type="ARBA" id="ARBA00023004"/>
    </source>
</evidence>
<dbReference type="EMBL" id="JUFZ01000063">
    <property type="protein sequence ID" value="KIC07207.1"/>
    <property type="molecule type" value="Genomic_DNA"/>
</dbReference>
<dbReference type="InterPro" id="IPR036895">
    <property type="entry name" value="Uracil-DNA_glycosylase-like_sf"/>
</dbReference>
<proteinExistence type="predicted"/>
<keyword evidence="2" id="KW-0479">Metal-binding</keyword>
<dbReference type="GO" id="GO:0097506">
    <property type="term" value="F:deaminated base DNA N-glycosylase activity"/>
    <property type="evidence" value="ECO:0007669"/>
    <property type="project" value="UniProtKB-ARBA"/>
</dbReference>
<dbReference type="Pfam" id="PF03167">
    <property type="entry name" value="UDG"/>
    <property type="match status" value="1"/>
</dbReference>
<gene>
    <name evidence="10" type="ORF">MCC93_14580</name>
    <name evidence="11" type="ORF">MON37_10740</name>
</gene>
<evidence type="ECO:0000256" key="3">
    <source>
        <dbReference type="ARBA" id="ARBA00022763"/>
    </source>
</evidence>
<keyword evidence="6" id="KW-0411">Iron-sulfur</keyword>
<evidence type="ECO:0000313" key="10">
    <source>
        <dbReference type="EMBL" id="KIC07207.1"/>
    </source>
</evidence>
<keyword evidence="13" id="KW-1185">Reference proteome</keyword>
<protein>
    <submittedName>
        <fullName evidence="10">Uracil-DNA glycosylase</fullName>
    </submittedName>
</protein>
<dbReference type="GO" id="GO:0046872">
    <property type="term" value="F:metal ion binding"/>
    <property type="evidence" value="ECO:0007669"/>
    <property type="project" value="UniProtKB-KW"/>
</dbReference>
<dbReference type="Proteomes" id="UP000829504">
    <property type="component" value="Chromosome"/>
</dbReference>
<dbReference type="GO" id="GO:0051539">
    <property type="term" value="F:4 iron, 4 sulfur cluster binding"/>
    <property type="evidence" value="ECO:0007669"/>
    <property type="project" value="UniProtKB-KW"/>
</dbReference>
<evidence type="ECO:0000256" key="8">
    <source>
        <dbReference type="SAM" id="MobiDB-lite"/>
    </source>
</evidence>
<evidence type="ECO:0000256" key="1">
    <source>
        <dbReference type="ARBA" id="ARBA00022485"/>
    </source>
</evidence>
<evidence type="ECO:0000259" key="9">
    <source>
        <dbReference type="SMART" id="SM00986"/>
    </source>
</evidence>
<accession>A0A0C1GZH4</accession>
<dbReference type="Proteomes" id="UP000031390">
    <property type="component" value="Unassembled WGS sequence"/>
</dbReference>
<dbReference type="PANTHER" id="PTHR33693">
    <property type="entry name" value="TYPE-5 URACIL-DNA GLYCOSYLASE"/>
    <property type="match status" value="1"/>
</dbReference>
<keyword evidence="7" id="KW-0234">DNA repair</keyword>